<dbReference type="Pfam" id="PF06114">
    <property type="entry name" value="Peptidase_M78"/>
    <property type="match status" value="1"/>
</dbReference>
<accession>A0A261F9C1</accession>
<evidence type="ECO:0000313" key="3">
    <source>
        <dbReference type="Proteomes" id="UP000228976"/>
    </source>
</evidence>
<comment type="caution">
    <text evidence="2">The sequence shown here is derived from an EMBL/GenBank/DDBJ whole genome shotgun (WGS) entry which is preliminary data.</text>
</comment>
<dbReference type="InterPro" id="IPR010359">
    <property type="entry name" value="IrrE_HExxH"/>
</dbReference>
<organism evidence="2 3">
    <name type="scientific">Aeriscardovia aeriphila</name>
    <dbReference type="NCBI Taxonomy" id="218139"/>
    <lineage>
        <taxon>Bacteria</taxon>
        <taxon>Bacillati</taxon>
        <taxon>Actinomycetota</taxon>
        <taxon>Actinomycetes</taxon>
        <taxon>Bifidobacteriales</taxon>
        <taxon>Bifidobacteriaceae</taxon>
        <taxon>Aeriscardovia</taxon>
    </lineage>
</organism>
<sequence>MNIQEASRTGLALTSSDYSSIMRAAIETSLDFNFIQYPVSMERVLKTLHMRTVRYQQLPMDLRRKVDNSDALTIPLPDKTSAEGFAIFVKDYSWIPGSRIRFSLAHELAHLVLPEYQNHPMDERACEFFAANFLAPTCLILREGYSEVSNGSISC</sequence>
<dbReference type="Gene3D" id="1.10.10.2910">
    <property type="match status" value="1"/>
</dbReference>
<evidence type="ECO:0000259" key="1">
    <source>
        <dbReference type="Pfam" id="PF06114"/>
    </source>
</evidence>
<evidence type="ECO:0000313" key="2">
    <source>
        <dbReference type="EMBL" id="OZG55722.1"/>
    </source>
</evidence>
<gene>
    <name evidence="2" type="ORF">AEAE_0210</name>
</gene>
<dbReference type="Proteomes" id="UP000228976">
    <property type="component" value="Unassembled WGS sequence"/>
</dbReference>
<dbReference type="AlphaFoldDB" id="A0A261F9C1"/>
<dbReference type="EMBL" id="MWWU01000002">
    <property type="protein sequence ID" value="OZG55722.1"/>
    <property type="molecule type" value="Genomic_DNA"/>
</dbReference>
<feature type="domain" description="IrrE N-terminal-like" evidence="1">
    <location>
        <begin position="99"/>
        <end position="142"/>
    </location>
</feature>
<reference evidence="2 3" key="1">
    <citation type="journal article" date="2017" name="BMC Genomics">
        <title>Comparative genomic and phylogenomic analyses of the Bifidobacteriaceae family.</title>
        <authorList>
            <person name="Lugli G.A."/>
            <person name="Milani C."/>
            <person name="Turroni F."/>
            <person name="Duranti S."/>
            <person name="Mancabelli L."/>
            <person name="Mangifesta M."/>
            <person name="Ferrario C."/>
            <person name="Modesto M."/>
            <person name="Mattarelli P."/>
            <person name="Jiri K."/>
            <person name="van Sinderen D."/>
            <person name="Ventura M."/>
        </authorList>
    </citation>
    <scope>NUCLEOTIDE SEQUENCE [LARGE SCALE GENOMIC DNA]</scope>
    <source>
        <strain evidence="2 3">LMG 21773</strain>
    </source>
</reference>
<proteinExistence type="predicted"/>
<keyword evidence="3" id="KW-1185">Reference proteome</keyword>
<name>A0A261F9C1_9BIFI</name>
<protein>
    <recommendedName>
        <fullName evidence="1">IrrE N-terminal-like domain-containing protein</fullName>
    </recommendedName>
</protein>